<dbReference type="PROSITE" id="PS51257">
    <property type="entry name" value="PROKAR_LIPOPROTEIN"/>
    <property type="match status" value="1"/>
</dbReference>
<feature type="chain" id="PRO_5019441146" evidence="2">
    <location>
        <begin position="20"/>
        <end position="149"/>
    </location>
</feature>
<keyword evidence="4" id="KW-1185">Reference proteome</keyword>
<evidence type="ECO:0000256" key="1">
    <source>
        <dbReference type="PROSITE-ProRule" id="PRU00339"/>
    </source>
</evidence>
<name>A0A432ZH22_9GAMM</name>
<accession>A0A432ZH22</accession>
<protein>
    <submittedName>
        <fullName evidence="3">Uncharacterized protein</fullName>
    </submittedName>
</protein>
<proteinExistence type="predicted"/>
<evidence type="ECO:0000313" key="4">
    <source>
        <dbReference type="Proteomes" id="UP000287908"/>
    </source>
</evidence>
<dbReference type="SMART" id="SM00028">
    <property type="entry name" value="TPR"/>
    <property type="match status" value="1"/>
</dbReference>
<dbReference type="InterPro" id="IPR011990">
    <property type="entry name" value="TPR-like_helical_dom_sf"/>
</dbReference>
<feature type="signal peptide" evidence="2">
    <location>
        <begin position="1"/>
        <end position="19"/>
    </location>
</feature>
<dbReference type="PROSITE" id="PS50005">
    <property type="entry name" value="TPR"/>
    <property type="match status" value="1"/>
</dbReference>
<reference evidence="3 4" key="1">
    <citation type="journal article" date="2011" name="Front. Microbiol.">
        <title>Genomic signatures of strain selection and enhancement in Bacillus atrophaeus var. globigii, a historical biowarfare simulant.</title>
        <authorList>
            <person name="Gibbons H.S."/>
            <person name="Broomall S.M."/>
            <person name="McNew L.A."/>
            <person name="Daligault H."/>
            <person name="Chapman C."/>
            <person name="Bruce D."/>
            <person name="Karavis M."/>
            <person name="Krepps M."/>
            <person name="McGregor P.A."/>
            <person name="Hong C."/>
            <person name="Park K.H."/>
            <person name="Akmal A."/>
            <person name="Feldman A."/>
            <person name="Lin J.S."/>
            <person name="Chang W.E."/>
            <person name="Higgs B.W."/>
            <person name="Demirev P."/>
            <person name="Lindquist J."/>
            <person name="Liem A."/>
            <person name="Fochler E."/>
            <person name="Read T.D."/>
            <person name="Tapia R."/>
            <person name="Johnson S."/>
            <person name="Bishop-Lilly K.A."/>
            <person name="Detter C."/>
            <person name="Han C."/>
            <person name="Sozhamannan S."/>
            <person name="Rosenzweig C.N."/>
            <person name="Skowronski E.W."/>
        </authorList>
    </citation>
    <scope>NUCLEOTIDE SEQUENCE [LARGE SCALE GENOMIC DNA]</scope>
    <source>
        <strain evidence="3 4">CL-SP19</strain>
    </source>
</reference>
<evidence type="ECO:0000313" key="3">
    <source>
        <dbReference type="EMBL" id="RUO77268.1"/>
    </source>
</evidence>
<dbReference type="RefSeq" id="WP_126783542.1">
    <property type="nucleotide sequence ID" value="NZ_PIQF01000001.1"/>
</dbReference>
<dbReference type="Pfam" id="PF13428">
    <property type="entry name" value="TPR_14"/>
    <property type="match status" value="1"/>
</dbReference>
<feature type="repeat" description="TPR" evidence="1">
    <location>
        <begin position="67"/>
        <end position="100"/>
    </location>
</feature>
<evidence type="ECO:0000256" key="2">
    <source>
        <dbReference type="SAM" id="SignalP"/>
    </source>
</evidence>
<organism evidence="3 4">
    <name type="scientific">Idiomarina seosinensis</name>
    <dbReference type="NCBI Taxonomy" id="281739"/>
    <lineage>
        <taxon>Bacteria</taxon>
        <taxon>Pseudomonadati</taxon>
        <taxon>Pseudomonadota</taxon>
        <taxon>Gammaproteobacteria</taxon>
        <taxon>Alteromonadales</taxon>
        <taxon>Idiomarinaceae</taxon>
        <taxon>Idiomarina</taxon>
    </lineage>
</organism>
<gene>
    <name evidence="3" type="ORF">CWI81_01920</name>
</gene>
<keyword evidence="2" id="KW-0732">Signal</keyword>
<dbReference type="InterPro" id="IPR019734">
    <property type="entry name" value="TPR_rpt"/>
</dbReference>
<keyword evidence="1" id="KW-0802">TPR repeat</keyword>
<dbReference type="Proteomes" id="UP000287908">
    <property type="component" value="Unassembled WGS sequence"/>
</dbReference>
<dbReference type="SUPFAM" id="SSF48452">
    <property type="entry name" value="TPR-like"/>
    <property type="match status" value="1"/>
</dbReference>
<dbReference type="Gene3D" id="1.25.40.10">
    <property type="entry name" value="Tetratricopeptide repeat domain"/>
    <property type="match status" value="1"/>
</dbReference>
<dbReference type="EMBL" id="PIQF01000001">
    <property type="protein sequence ID" value="RUO77268.1"/>
    <property type="molecule type" value="Genomic_DNA"/>
</dbReference>
<comment type="caution">
    <text evidence="3">The sequence shown here is derived from an EMBL/GenBank/DDBJ whole genome shotgun (WGS) entry which is preliminary data.</text>
</comment>
<sequence length="149" mass="17194">MKRRNYHLLTILVLPLSLAMSGCQLTKQPLEQQQQVFQRAQQWYQQGDLLAAEQQLNRLHRHNLKSPNSWRLLANIHFRQQRMQAAEKAYLAALKLEPSDAVSWHNLALVRLRLTTSTLMSARTQLGSLSDNDATLLDTLLKLQRVTLN</sequence>
<dbReference type="OrthoDB" id="6238458at2"/>
<dbReference type="AlphaFoldDB" id="A0A432ZH22"/>